<keyword evidence="1" id="KW-0597">Phosphoprotein</keyword>
<dbReference type="Proteomes" id="UP000481033">
    <property type="component" value="Unassembled WGS sequence"/>
</dbReference>
<dbReference type="PROSITE" id="PS50110">
    <property type="entry name" value="RESPONSE_REGULATORY"/>
    <property type="match status" value="1"/>
</dbReference>
<dbReference type="RefSeq" id="WP_250565771.1">
    <property type="nucleotide sequence ID" value="NZ_QXHD01000004.1"/>
</dbReference>
<comment type="caution">
    <text evidence="4">The sequence shown here is derived from an EMBL/GenBank/DDBJ whole genome shotgun (WGS) entry which is preliminary data.</text>
</comment>
<dbReference type="InterPro" id="IPR050706">
    <property type="entry name" value="Cyclic-di-GMP_PDE-like"/>
</dbReference>
<dbReference type="AlphaFoldDB" id="A0A6M0RMN5"/>
<dbReference type="Pfam" id="PF00563">
    <property type="entry name" value="EAL"/>
    <property type="match status" value="1"/>
</dbReference>
<dbReference type="Pfam" id="PF00990">
    <property type="entry name" value="GGDEF"/>
    <property type="match status" value="1"/>
</dbReference>
<sequence>MVMPETSAVMTTILVIDDDADLATVFCDLLSLNGFTPFRATTGQDGLHLAQLHQPQLIVCDIGLPDIDGYEVLACLRSHPTTATIPIIMLTGHDVSDTFRRSMEHGADDYLTKPIDLQSFLRAVRAQLNKREHLSKYLKSKSVDASCRFTSAIKWSDLAKQLDVVRQSPWSSLWVIRVDNYDVLQTGYGHVFGKLFLETIGQQLHQWRECWNHPTISINTLAYVGANRFIVFLRALNTPEEAIYEATIAQLKSDLQQPMVINNHRLIPDIHIEVVQSPESTTLKALKTTLNQVSPSASQPSLAERLKWAMQRNELKLYFQPQVELSSGQIIGAEALVRWIVPGEPPVLPVQFIPVAEEHGLMLPLGEWILETALQQLAHWQRIQLSGISIAVNLSAHQLRSSQFIDRLMTLVEAVKVNPVMVDLELPERLIMEDFGRAKLLLADLQSRGFSIAIDDFSFGSLGYLQSLPVNILKLDKCFVRDLHNNRSNQVIVRAIMEMARGLNISTIAGGVETARELSILKQLKCHSMQGYLFSPALSAKDFEKLLLGSSKRYAAQSVRPI</sequence>
<dbReference type="CDD" id="cd17574">
    <property type="entry name" value="REC_OmpR"/>
    <property type="match status" value="1"/>
</dbReference>
<evidence type="ECO:0000259" key="2">
    <source>
        <dbReference type="PROSITE" id="PS50110"/>
    </source>
</evidence>
<dbReference type="SMART" id="SM00052">
    <property type="entry name" value="EAL"/>
    <property type="match status" value="1"/>
</dbReference>
<reference evidence="4 5" key="1">
    <citation type="journal article" date="2020" name="Microb. Ecol.">
        <title>Ecogenomics of the Marine Benthic Filamentous Cyanobacterium Adonisia.</title>
        <authorList>
            <person name="Walter J.M."/>
            <person name="Coutinho F.H."/>
            <person name="Leomil L."/>
            <person name="Hargreaves P.I."/>
            <person name="Campeao M.E."/>
            <person name="Vieira V.V."/>
            <person name="Silva B.S."/>
            <person name="Fistarol G.O."/>
            <person name="Salomon P.S."/>
            <person name="Sawabe T."/>
            <person name="Mino S."/>
            <person name="Hosokawa M."/>
            <person name="Miyashita H."/>
            <person name="Maruyama F."/>
            <person name="van Verk M.C."/>
            <person name="Dutilh B.E."/>
            <person name="Thompson C.C."/>
            <person name="Thompson F.L."/>
        </authorList>
    </citation>
    <scope>NUCLEOTIDE SEQUENCE [LARGE SCALE GENOMIC DNA]</scope>
    <source>
        <strain evidence="4 5">CCMR0081</strain>
    </source>
</reference>
<dbReference type="Gene3D" id="3.20.20.450">
    <property type="entry name" value="EAL domain"/>
    <property type="match status" value="1"/>
</dbReference>
<dbReference type="SMART" id="SM00448">
    <property type="entry name" value="REC"/>
    <property type="match status" value="1"/>
</dbReference>
<dbReference type="InterPro" id="IPR001789">
    <property type="entry name" value="Sig_transdc_resp-reg_receiver"/>
</dbReference>
<dbReference type="GO" id="GO:0071111">
    <property type="term" value="F:cyclic-guanylate-specific phosphodiesterase activity"/>
    <property type="evidence" value="ECO:0007669"/>
    <property type="project" value="InterPro"/>
</dbReference>
<dbReference type="PANTHER" id="PTHR33121:SF70">
    <property type="entry name" value="SIGNALING PROTEIN YKOW"/>
    <property type="match status" value="1"/>
</dbReference>
<evidence type="ECO:0000256" key="1">
    <source>
        <dbReference type="PROSITE-ProRule" id="PRU00169"/>
    </source>
</evidence>
<dbReference type="EMBL" id="QXHD01000004">
    <property type="protein sequence ID" value="NEZ57042.1"/>
    <property type="molecule type" value="Genomic_DNA"/>
</dbReference>
<name>A0A6M0RMN5_9CYAN</name>
<dbReference type="Gene3D" id="3.40.50.2300">
    <property type="match status" value="1"/>
</dbReference>
<evidence type="ECO:0000313" key="4">
    <source>
        <dbReference type="EMBL" id="NEZ57042.1"/>
    </source>
</evidence>
<evidence type="ECO:0000259" key="3">
    <source>
        <dbReference type="PROSITE" id="PS50883"/>
    </source>
</evidence>
<feature type="domain" description="EAL" evidence="3">
    <location>
        <begin position="299"/>
        <end position="551"/>
    </location>
</feature>
<feature type="modified residue" description="4-aspartylphosphate" evidence="1">
    <location>
        <position position="61"/>
    </location>
</feature>
<dbReference type="InterPro" id="IPR011006">
    <property type="entry name" value="CheY-like_superfamily"/>
</dbReference>
<dbReference type="InterPro" id="IPR001633">
    <property type="entry name" value="EAL_dom"/>
</dbReference>
<dbReference type="SUPFAM" id="SSF141868">
    <property type="entry name" value="EAL domain-like"/>
    <property type="match status" value="1"/>
</dbReference>
<dbReference type="InterPro" id="IPR029787">
    <property type="entry name" value="Nucleotide_cyclase"/>
</dbReference>
<evidence type="ECO:0000313" key="5">
    <source>
        <dbReference type="Proteomes" id="UP000481033"/>
    </source>
</evidence>
<dbReference type="Pfam" id="PF00072">
    <property type="entry name" value="Response_reg"/>
    <property type="match status" value="1"/>
</dbReference>
<dbReference type="GO" id="GO:0000160">
    <property type="term" value="P:phosphorelay signal transduction system"/>
    <property type="evidence" value="ECO:0007669"/>
    <property type="project" value="InterPro"/>
</dbReference>
<proteinExistence type="predicted"/>
<keyword evidence="5" id="KW-1185">Reference proteome</keyword>
<dbReference type="PANTHER" id="PTHR33121">
    <property type="entry name" value="CYCLIC DI-GMP PHOSPHODIESTERASE PDEF"/>
    <property type="match status" value="1"/>
</dbReference>
<feature type="domain" description="Response regulatory" evidence="2">
    <location>
        <begin position="12"/>
        <end position="128"/>
    </location>
</feature>
<dbReference type="SUPFAM" id="SSF52172">
    <property type="entry name" value="CheY-like"/>
    <property type="match status" value="1"/>
</dbReference>
<gene>
    <name evidence="4" type="ORF">DXZ20_15420</name>
</gene>
<dbReference type="SUPFAM" id="SSF55073">
    <property type="entry name" value="Nucleotide cyclase"/>
    <property type="match status" value="1"/>
</dbReference>
<dbReference type="CDD" id="cd01948">
    <property type="entry name" value="EAL"/>
    <property type="match status" value="1"/>
</dbReference>
<protein>
    <submittedName>
        <fullName evidence="4">GGDEF domain-containing response regulator</fullName>
    </submittedName>
</protein>
<dbReference type="InterPro" id="IPR035919">
    <property type="entry name" value="EAL_sf"/>
</dbReference>
<dbReference type="PROSITE" id="PS50883">
    <property type="entry name" value="EAL"/>
    <property type="match status" value="1"/>
</dbReference>
<dbReference type="InterPro" id="IPR000160">
    <property type="entry name" value="GGDEF_dom"/>
</dbReference>
<accession>A0A6M0RMN5</accession>
<organism evidence="4 5">
    <name type="scientific">Adonisia turfae CCMR0081</name>
    <dbReference type="NCBI Taxonomy" id="2292702"/>
    <lineage>
        <taxon>Bacteria</taxon>
        <taxon>Bacillati</taxon>
        <taxon>Cyanobacteriota</taxon>
        <taxon>Adonisia</taxon>
        <taxon>Adonisia turfae</taxon>
    </lineage>
</organism>